<dbReference type="Gene3D" id="3.30.2010.10">
    <property type="entry name" value="Metalloproteases ('zincins'), catalytic domain"/>
    <property type="match status" value="1"/>
</dbReference>
<reference evidence="11 12" key="1">
    <citation type="submission" date="2017-07" db="EMBL/GenBank/DDBJ databases">
        <title>Tamlnaduibacter salinus (Mi-7) genome sequencing.</title>
        <authorList>
            <person name="Verma A."/>
            <person name="Krishnamurthi S."/>
        </authorList>
    </citation>
    <scope>NUCLEOTIDE SEQUENCE [LARGE SCALE GENOMIC DNA]</scope>
    <source>
        <strain evidence="11 12">Mi-7</strain>
    </source>
</reference>
<evidence type="ECO:0000256" key="7">
    <source>
        <dbReference type="ARBA" id="ARBA00023049"/>
    </source>
</evidence>
<dbReference type="PANTHER" id="PTHR22726:SF1">
    <property type="entry name" value="METALLOENDOPEPTIDASE OMA1, MITOCHONDRIAL"/>
    <property type="match status" value="1"/>
</dbReference>
<dbReference type="Gene3D" id="1.25.40.10">
    <property type="entry name" value="Tetratricopeptide repeat domain"/>
    <property type="match status" value="1"/>
</dbReference>
<dbReference type="PANTHER" id="PTHR22726">
    <property type="entry name" value="METALLOENDOPEPTIDASE OMA1"/>
    <property type="match status" value="1"/>
</dbReference>
<keyword evidence="6 8" id="KW-0862">Zinc</keyword>
<accession>A0A2A2I0Y9</accession>
<feature type="active site" description="Proton donor" evidence="8">
    <location>
        <position position="209"/>
    </location>
</feature>
<dbReference type="SMART" id="SM00028">
    <property type="entry name" value="TPR"/>
    <property type="match status" value="3"/>
</dbReference>
<feature type="binding site" evidence="8">
    <location>
        <position position="205"/>
    </location>
    <ligand>
        <name>Zn(2+)</name>
        <dbReference type="ChEBI" id="CHEBI:29105"/>
        <note>catalytic</note>
    </ligand>
</feature>
<comment type="similarity">
    <text evidence="8">Belongs to the peptidase M48 family. BepA subfamily.</text>
</comment>
<dbReference type="GO" id="GO:0008270">
    <property type="term" value="F:zinc ion binding"/>
    <property type="evidence" value="ECO:0007669"/>
    <property type="project" value="UniProtKB-UniRule"/>
</dbReference>
<feature type="chain" id="PRO_5013416319" description="Putative beta-barrel assembly-enhancing protease" evidence="8">
    <location>
        <begin position="32"/>
        <end position="488"/>
    </location>
</feature>
<dbReference type="EMBL" id="NMPM01000103">
    <property type="protein sequence ID" value="PAV24805.1"/>
    <property type="molecule type" value="Genomic_DNA"/>
</dbReference>
<evidence type="ECO:0000256" key="3">
    <source>
        <dbReference type="ARBA" id="ARBA00022729"/>
    </source>
</evidence>
<keyword evidence="7 8" id="KW-0482">Metalloprotease</keyword>
<dbReference type="Pfam" id="PF14559">
    <property type="entry name" value="TPR_19"/>
    <property type="match status" value="2"/>
</dbReference>
<dbReference type="HAMAP" id="MF_00997">
    <property type="entry name" value="Protease_BepA"/>
    <property type="match status" value="1"/>
</dbReference>
<keyword evidence="9" id="KW-0802">TPR repeat</keyword>
<protein>
    <recommendedName>
        <fullName evidence="8">Putative beta-barrel assembly-enhancing protease</fullName>
        <ecNumber evidence="8">3.4.-.-</ecNumber>
    </recommendedName>
</protein>
<keyword evidence="4 8" id="KW-0574">Periplasm</keyword>
<dbReference type="GO" id="GO:0016020">
    <property type="term" value="C:membrane"/>
    <property type="evidence" value="ECO:0007669"/>
    <property type="project" value="InterPro"/>
</dbReference>
<comment type="subcellular location">
    <subcellularLocation>
        <location evidence="8">Periplasm</location>
    </subcellularLocation>
</comment>
<feature type="binding site" evidence="8">
    <location>
        <position position="143"/>
    </location>
    <ligand>
        <name>Zn(2+)</name>
        <dbReference type="ChEBI" id="CHEBI:29105"/>
        <note>catalytic</note>
    </ligand>
</feature>
<feature type="repeat" description="TPR" evidence="9">
    <location>
        <begin position="346"/>
        <end position="379"/>
    </location>
</feature>
<keyword evidence="2 8" id="KW-0479">Metal-binding</keyword>
<dbReference type="InterPro" id="IPR011990">
    <property type="entry name" value="TPR-like_helical_dom_sf"/>
</dbReference>
<name>A0A2A2I0Y9_9GAMM</name>
<comment type="caution">
    <text evidence="11">The sequence shown here is derived from an EMBL/GenBank/DDBJ whole genome shotgun (WGS) entry which is preliminary data.</text>
</comment>
<evidence type="ECO:0000256" key="5">
    <source>
        <dbReference type="ARBA" id="ARBA00022801"/>
    </source>
</evidence>
<dbReference type="RefSeq" id="WP_095612122.1">
    <property type="nucleotide sequence ID" value="NZ_NMPM01000103.1"/>
</dbReference>
<feature type="domain" description="Peptidase M48" evidence="10">
    <location>
        <begin position="77"/>
        <end position="260"/>
    </location>
</feature>
<evidence type="ECO:0000256" key="4">
    <source>
        <dbReference type="ARBA" id="ARBA00022764"/>
    </source>
</evidence>
<evidence type="ECO:0000256" key="8">
    <source>
        <dbReference type="HAMAP-Rule" id="MF_00997"/>
    </source>
</evidence>
<organism evidence="11 12">
    <name type="scientific">Tamilnaduibacter salinus</name>
    <dbReference type="NCBI Taxonomy" id="1484056"/>
    <lineage>
        <taxon>Bacteria</taxon>
        <taxon>Pseudomonadati</taxon>
        <taxon>Pseudomonadota</taxon>
        <taxon>Gammaproteobacteria</taxon>
        <taxon>Pseudomonadales</taxon>
        <taxon>Marinobacteraceae</taxon>
        <taxon>Tamilnaduibacter</taxon>
    </lineage>
</organism>
<feature type="active site" evidence="8">
    <location>
        <position position="140"/>
    </location>
</feature>
<gene>
    <name evidence="11" type="ORF">CF392_14310</name>
</gene>
<dbReference type="GO" id="GO:0004222">
    <property type="term" value="F:metalloendopeptidase activity"/>
    <property type="evidence" value="ECO:0007669"/>
    <property type="project" value="InterPro"/>
</dbReference>
<evidence type="ECO:0000256" key="6">
    <source>
        <dbReference type="ARBA" id="ARBA00022833"/>
    </source>
</evidence>
<proteinExistence type="inferred from homology"/>
<feature type="binding site" evidence="8">
    <location>
        <position position="139"/>
    </location>
    <ligand>
        <name>Zn(2+)</name>
        <dbReference type="ChEBI" id="CHEBI:29105"/>
        <note>catalytic</note>
    </ligand>
</feature>
<evidence type="ECO:0000256" key="2">
    <source>
        <dbReference type="ARBA" id="ARBA00022723"/>
    </source>
</evidence>
<keyword evidence="3 8" id="KW-0732">Signal</keyword>
<dbReference type="InterPro" id="IPR051156">
    <property type="entry name" value="Mito/Outer_Membr_Metalloprot"/>
</dbReference>
<dbReference type="Pfam" id="PF01435">
    <property type="entry name" value="Peptidase_M48"/>
    <property type="match status" value="1"/>
</dbReference>
<dbReference type="AlphaFoldDB" id="A0A2A2I0Y9"/>
<dbReference type="GO" id="GO:0042597">
    <property type="term" value="C:periplasmic space"/>
    <property type="evidence" value="ECO:0007669"/>
    <property type="project" value="UniProtKB-SubCell"/>
</dbReference>
<evidence type="ECO:0000256" key="9">
    <source>
        <dbReference type="PROSITE-ProRule" id="PRU00339"/>
    </source>
</evidence>
<evidence type="ECO:0000313" key="11">
    <source>
        <dbReference type="EMBL" id="PAV24805.1"/>
    </source>
</evidence>
<comment type="cofactor">
    <cofactor evidence="8">
        <name>Zn(2+)</name>
        <dbReference type="ChEBI" id="CHEBI:29105"/>
    </cofactor>
    <text evidence="8">Binds 1 zinc ion per subunit.</text>
</comment>
<comment type="function">
    <text evidence="8">Functions as both a chaperone and a metalloprotease. Maintains the integrity of the outer membrane by promoting either the assembly or the elimination of outer membrane proteins, depending on their folding state.</text>
</comment>
<dbReference type="InterPro" id="IPR019734">
    <property type="entry name" value="TPR_rpt"/>
</dbReference>
<evidence type="ECO:0000259" key="10">
    <source>
        <dbReference type="Pfam" id="PF01435"/>
    </source>
</evidence>
<dbReference type="GO" id="GO:0051603">
    <property type="term" value="P:proteolysis involved in protein catabolic process"/>
    <property type="evidence" value="ECO:0007669"/>
    <property type="project" value="TreeGrafter"/>
</dbReference>
<dbReference type="InterPro" id="IPR001915">
    <property type="entry name" value="Peptidase_M48"/>
</dbReference>
<dbReference type="SUPFAM" id="SSF48452">
    <property type="entry name" value="TPR-like"/>
    <property type="match status" value="1"/>
</dbReference>
<dbReference type="PROSITE" id="PS50005">
    <property type="entry name" value="TPR"/>
    <property type="match status" value="1"/>
</dbReference>
<keyword evidence="12" id="KW-1185">Reference proteome</keyword>
<keyword evidence="1 8" id="KW-0645">Protease</keyword>
<feature type="signal peptide" evidence="8">
    <location>
        <begin position="1"/>
        <end position="31"/>
    </location>
</feature>
<dbReference type="CDD" id="cd07333">
    <property type="entry name" value="M48C_bepA_like"/>
    <property type="match status" value="1"/>
</dbReference>
<dbReference type="EC" id="3.4.-.-" evidence="8"/>
<evidence type="ECO:0000313" key="12">
    <source>
        <dbReference type="Proteomes" id="UP000218332"/>
    </source>
</evidence>
<sequence length="488" mass="53349" precursor="true">MGCLSIIRKQGRCLALTAMLACGLTGHPVSADSSGLPTLGGVGGGLVSEQQEAAIGERVLQSIRRSDRLVQDPLVRDYLSDIVHNLVPYAPLTDRDLHLVVVDSAGINAFAVPGGIIGVNGGLFLNAKTEQQFASVIAHEIAHLSQRHFARRMQQQETSAPMTVAGMLAGIILSAVTQSDVGIAAIAGSQAMAVQNMLQYSRAHEKEADRVGLDILAQAGMDPKGMPRMFEIMMDRNRLQGGQPPEYLSTHPLTPSRVSDTWNRAQQYPERDVSDSLEYHLMRARLQVRYARSDKAALNAFGALVRDDDASPAARYGLAVAHLANNQPGEAEPILRRLLDQSSGRITFTVTLAKALQRQGQYDEAREQLEAALRRNPDNDPITLQLADVELAAGNASVAAKYYAEVNRRHPDNAHLWQKRAEAEGQARNIVSVHRARAEFHQLIGDLEAAERQLMEALGKVPGGSPVQDVIQQRLTSVRERLTRQRQF</sequence>
<dbReference type="Proteomes" id="UP000218332">
    <property type="component" value="Unassembled WGS sequence"/>
</dbReference>
<keyword evidence="5 8" id="KW-0378">Hydrolase</keyword>
<evidence type="ECO:0000256" key="1">
    <source>
        <dbReference type="ARBA" id="ARBA00022670"/>
    </source>
</evidence>
<dbReference type="InterPro" id="IPR030873">
    <property type="entry name" value="Protease_BepA"/>
</dbReference>